<dbReference type="Gene3D" id="3.30.70.1900">
    <property type="match status" value="1"/>
</dbReference>
<gene>
    <name evidence="4" type="ORF">CWB74_05910</name>
</gene>
<evidence type="ECO:0000313" key="4">
    <source>
        <dbReference type="EMBL" id="TMN79708.1"/>
    </source>
</evidence>
<sequence length="644" mass="73148">MSLYPIRVYGVELEFSATTSMPFFHQAVLRGFINTLLNIPEQIQNRVLVHAPESGVIQYQKGTRYRFYLISINLPEIHLEQLFTQLTHLPRSAAHCYGALAHNIKLHQIFDPLTQMPVAHPLMTTQYDHHSILLEAEQWQRYSEQYHSVTLSFQSPVRLSHSGKRVYQQSDELHGSLIIDRCFDAYASLCQVLGYTRPARQAPVECYMTADLHWADTSYQGKGKQAKQLGGLVGTLTLNTRQLSYDNWVTLVLGQYIGIGQNRNFGMGRYRLCGEQGELGFIPLPRTTPLLHQVFNLQTLELAWQHEIKKLPKSAQSTWGPQAFERLLSALQNQHYQPGALSPKMLDKPGQKQRLLLLPSFIDKVAHKALSTWLGTSLDLLYSKSSYAYRRGYSRLTARDSIVQAVRAGYEYVLDADIKQFFASLQPSQVIARLKALYGDDPLWAILNAMLHAPIANTQQHDISKVSGLNLGSSLSPVLANLMLDPFDAILGNQEQRLVRYADDFLILCRTKQQAERTLENVKKVIAHQGLDTCRPRIYPLIELQYSLHYLVAIETTNSVLTKYVELLLLKYGDKVQMGLYDIKILDNHELNLLKQQLSALQAAHHKSAIIRFYAQNKETQAKSFTLNKTSNGSKQKSKKGELS</sequence>
<reference evidence="5" key="2">
    <citation type="submission" date="2019-06" db="EMBL/GenBank/DDBJ databases">
        <title>Co-occurence of chitin degradation, pigmentation and bioactivity in marine Pseudoalteromonas.</title>
        <authorList>
            <person name="Sonnenschein E.C."/>
            <person name="Bech P.K."/>
        </authorList>
    </citation>
    <scope>NUCLEOTIDE SEQUENCE [LARGE SCALE GENOMIC DNA]</scope>
    <source>
        <strain evidence="5">S1607</strain>
    </source>
</reference>
<proteinExistence type="inferred from homology"/>
<dbReference type="CDD" id="cd01651">
    <property type="entry name" value="RT_G2_intron"/>
    <property type="match status" value="1"/>
</dbReference>
<dbReference type="PANTHER" id="PTHR34047:SF8">
    <property type="entry name" value="PROTEIN YKFC"/>
    <property type="match status" value="1"/>
</dbReference>
<dbReference type="EMBL" id="PNEL01000014">
    <property type="protein sequence ID" value="TMN79708.1"/>
    <property type="molecule type" value="Genomic_DNA"/>
</dbReference>
<protein>
    <submittedName>
        <fullName evidence="4">CRISPR system precrRNA processing endoribonuclease RAMP protein Cas6</fullName>
    </submittedName>
</protein>
<feature type="compositionally biased region" description="Polar residues" evidence="2">
    <location>
        <begin position="625"/>
        <end position="635"/>
    </location>
</feature>
<evidence type="ECO:0000256" key="1">
    <source>
        <dbReference type="ARBA" id="ARBA00034120"/>
    </source>
</evidence>
<dbReference type="SUPFAM" id="SSF56672">
    <property type="entry name" value="DNA/RNA polymerases"/>
    <property type="match status" value="1"/>
</dbReference>
<accession>A0AAQ2IT62</accession>
<dbReference type="Pfam" id="PF00078">
    <property type="entry name" value="RVT_1"/>
    <property type="match status" value="1"/>
</dbReference>
<reference evidence="4 5" key="1">
    <citation type="submission" date="2017-12" db="EMBL/GenBank/DDBJ databases">
        <authorList>
            <person name="Paulsen S."/>
            <person name="Gram L.K."/>
        </authorList>
    </citation>
    <scope>NUCLEOTIDE SEQUENCE [LARGE SCALE GENOMIC DNA]</scope>
    <source>
        <strain evidence="4 5">S1607</strain>
    </source>
</reference>
<evidence type="ECO:0000313" key="5">
    <source>
        <dbReference type="Proteomes" id="UP000305423"/>
    </source>
</evidence>
<dbReference type="PANTHER" id="PTHR34047">
    <property type="entry name" value="NUCLEAR INTRON MATURASE 1, MITOCHONDRIAL-RELATED"/>
    <property type="match status" value="1"/>
</dbReference>
<dbReference type="InterPro" id="IPR000477">
    <property type="entry name" value="RT_dom"/>
</dbReference>
<dbReference type="Pfam" id="PF10040">
    <property type="entry name" value="CRISPR_Cas6"/>
    <property type="match status" value="1"/>
</dbReference>
<dbReference type="InterPro" id="IPR051083">
    <property type="entry name" value="GrpII_Intron_Splice-Mob/Def"/>
</dbReference>
<evidence type="ECO:0000256" key="2">
    <source>
        <dbReference type="SAM" id="MobiDB-lite"/>
    </source>
</evidence>
<organism evidence="4 5">
    <name type="scientific">Pseudoalteromonas piscicida</name>
    <dbReference type="NCBI Taxonomy" id="43662"/>
    <lineage>
        <taxon>Bacteria</taxon>
        <taxon>Pseudomonadati</taxon>
        <taxon>Pseudomonadota</taxon>
        <taxon>Gammaproteobacteria</taxon>
        <taxon>Alteromonadales</taxon>
        <taxon>Pseudoalteromonadaceae</taxon>
        <taxon>Pseudoalteromonas</taxon>
    </lineage>
</organism>
<dbReference type="InterPro" id="IPR019267">
    <property type="entry name" value="CRISPR-assoc_Cas6_C"/>
</dbReference>
<feature type="region of interest" description="Disordered" evidence="2">
    <location>
        <begin position="625"/>
        <end position="644"/>
    </location>
</feature>
<comment type="similarity">
    <text evidence="1">Belongs to the bacterial reverse transcriptase family.</text>
</comment>
<dbReference type="AlphaFoldDB" id="A0AAQ2IT62"/>
<comment type="caution">
    <text evidence="4">The sequence shown here is derived from an EMBL/GenBank/DDBJ whole genome shotgun (WGS) entry which is preliminary data.</text>
</comment>
<dbReference type="PROSITE" id="PS50878">
    <property type="entry name" value="RT_POL"/>
    <property type="match status" value="1"/>
</dbReference>
<feature type="domain" description="Reverse transcriptase" evidence="3">
    <location>
        <begin position="292"/>
        <end position="555"/>
    </location>
</feature>
<dbReference type="RefSeq" id="WP_045962475.1">
    <property type="nucleotide sequence ID" value="NZ_JXXW01000010.1"/>
</dbReference>
<name>A0AAQ2IT62_PSEO7</name>
<evidence type="ECO:0000259" key="3">
    <source>
        <dbReference type="PROSITE" id="PS50878"/>
    </source>
</evidence>
<dbReference type="Proteomes" id="UP000305423">
    <property type="component" value="Unassembled WGS sequence"/>
</dbReference>
<dbReference type="InterPro" id="IPR043502">
    <property type="entry name" value="DNA/RNA_pol_sf"/>
</dbReference>